<keyword evidence="3" id="KW-1185">Reference proteome</keyword>
<keyword evidence="1" id="KW-0812">Transmembrane</keyword>
<name>A0ABT6JDC7_9GAMM</name>
<dbReference type="EMBL" id="JARXRM010000046">
    <property type="protein sequence ID" value="MDH5824835.1"/>
    <property type="molecule type" value="Genomic_DNA"/>
</dbReference>
<evidence type="ECO:0000313" key="3">
    <source>
        <dbReference type="Proteomes" id="UP001156940"/>
    </source>
</evidence>
<reference evidence="2 3" key="1">
    <citation type="submission" date="2023-04" db="EMBL/GenBank/DDBJ databases">
        <title>Luteimonas endophyticus RD2P54.</title>
        <authorList>
            <person name="Sun J.-Q."/>
        </authorList>
    </citation>
    <scope>NUCLEOTIDE SEQUENCE [LARGE SCALE GENOMIC DNA]</scope>
    <source>
        <strain evidence="2 3">RD2P54</strain>
    </source>
</reference>
<keyword evidence="1" id="KW-0472">Membrane</keyword>
<evidence type="ECO:0000313" key="2">
    <source>
        <dbReference type="EMBL" id="MDH5824835.1"/>
    </source>
</evidence>
<accession>A0ABT6JDC7</accession>
<gene>
    <name evidence="2" type="ORF">QFW77_17840</name>
</gene>
<feature type="transmembrane region" description="Helical" evidence="1">
    <location>
        <begin position="109"/>
        <end position="129"/>
    </location>
</feature>
<feature type="transmembrane region" description="Helical" evidence="1">
    <location>
        <begin position="74"/>
        <end position="97"/>
    </location>
</feature>
<dbReference type="Proteomes" id="UP001156940">
    <property type="component" value="Unassembled WGS sequence"/>
</dbReference>
<evidence type="ECO:0000256" key="1">
    <source>
        <dbReference type="SAM" id="Phobius"/>
    </source>
</evidence>
<feature type="transmembrane region" description="Helical" evidence="1">
    <location>
        <begin position="6"/>
        <end position="27"/>
    </location>
</feature>
<sequence>MPLLLIPVLVLFGLVAVLLLWPLGLWLQLRAGGARRRAPAWAVRLNALLLPVSAALFLAGAAMSGVWIEAALAHAAAGLLAGVLLARAGLSITRFEYLPTGLHYTPNRWLARALVILVATRIGLGLWQLARRLQGIPADTGGESAWQWLTAPAGVFAAGGLLLGYHAAYAWGLRRRVRLA</sequence>
<comment type="caution">
    <text evidence="2">The sequence shown here is derived from an EMBL/GenBank/DDBJ whole genome shotgun (WGS) entry which is preliminary data.</text>
</comment>
<feature type="transmembrane region" description="Helical" evidence="1">
    <location>
        <begin position="48"/>
        <end position="68"/>
    </location>
</feature>
<proteinExistence type="predicted"/>
<keyword evidence="1" id="KW-1133">Transmembrane helix</keyword>
<dbReference type="RefSeq" id="WP_280576187.1">
    <property type="nucleotide sequence ID" value="NZ_JARXRM010000046.1"/>
</dbReference>
<organism evidence="2 3">
    <name type="scientific">Luteimonas endophytica</name>
    <dbReference type="NCBI Taxonomy" id="3042023"/>
    <lineage>
        <taxon>Bacteria</taxon>
        <taxon>Pseudomonadati</taxon>
        <taxon>Pseudomonadota</taxon>
        <taxon>Gammaproteobacteria</taxon>
        <taxon>Lysobacterales</taxon>
        <taxon>Lysobacteraceae</taxon>
        <taxon>Luteimonas</taxon>
    </lineage>
</organism>
<feature type="transmembrane region" description="Helical" evidence="1">
    <location>
        <begin position="149"/>
        <end position="171"/>
    </location>
</feature>
<protein>
    <submittedName>
        <fullName evidence="2">DUF1453 domain-containing protein</fullName>
    </submittedName>
</protein>